<dbReference type="RefSeq" id="WP_059039688.1">
    <property type="nucleotide sequence ID" value="NZ_JAADZU010000119.1"/>
</dbReference>
<organism evidence="3 4">
    <name type="scientific">Gordonia desulfuricans</name>
    <dbReference type="NCBI Taxonomy" id="89051"/>
    <lineage>
        <taxon>Bacteria</taxon>
        <taxon>Bacillati</taxon>
        <taxon>Actinomycetota</taxon>
        <taxon>Actinomycetes</taxon>
        <taxon>Mycobacteriales</taxon>
        <taxon>Gordoniaceae</taxon>
        <taxon>Gordonia</taxon>
    </lineage>
</organism>
<sequence length="298" mass="30999">MPTPRRNLLAAYLPTPGGEDALGLGIAMARSLNADLTVCMVLPPADRAKTPEARSLTESLDDQAADWLASATADVPDDVVAEGHLAFHENAAEGLVLEAQQTHSDVIVVGGSGGGIIGRHSLGSVVNDLLHVSSTPVVIAPLGARESAEPIRRITCAIGRRGGTGALLETAVATCRHTGFPLRLISFVTADGRLPGDTRTAADDPARAEAAEHLRELADDVRGRLESGHEISTEIIAAESVEAGVGLVEWAAGDIVYVGSSRLARPLHLFLGSTASKMLRALAVPMVVVPKDADVEES</sequence>
<dbReference type="InterPro" id="IPR006016">
    <property type="entry name" value="UspA"/>
</dbReference>
<name>A0A7K3LW00_9ACTN</name>
<evidence type="ECO:0000259" key="2">
    <source>
        <dbReference type="Pfam" id="PF00582"/>
    </source>
</evidence>
<comment type="similarity">
    <text evidence="1">Belongs to the universal stress protein A family.</text>
</comment>
<protein>
    <submittedName>
        <fullName evidence="3">Universal stress protein</fullName>
    </submittedName>
</protein>
<dbReference type="PANTHER" id="PTHR46268:SF6">
    <property type="entry name" value="UNIVERSAL STRESS PROTEIN UP12"/>
    <property type="match status" value="1"/>
</dbReference>
<proteinExistence type="inferred from homology"/>
<dbReference type="Pfam" id="PF00582">
    <property type="entry name" value="Usp"/>
    <property type="match status" value="2"/>
</dbReference>
<comment type="caution">
    <text evidence="3">The sequence shown here is derived from an EMBL/GenBank/DDBJ whole genome shotgun (WGS) entry which is preliminary data.</text>
</comment>
<dbReference type="Proteomes" id="UP000466307">
    <property type="component" value="Unassembled WGS sequence"/>
</dbReference>
<dbReference type="PANTHER" id="PTHR46268">
    <property type="entry name" value="STRESS RESPONSE PROTEIN NHAX"/>
    <property type="match status" value="1"/>
</dbReference>
<dbReference type="InterPro" id="IPR014729">
    <property type="entry name" value="Rossmann-like_a/b/a_fold"/>
</dbReference>
<reference evidence="3 4" key="1">
    <citation type="submission" date="2020-01" db="EMBL/GenBank/DDBJ databases">
        <title>Investigation of new actinobacteria for the biodesulphurisation of diesel fuel.</title>
        <authorList>
            <person name="Athi Narayanan S.M."/>
        </authorList>
    </citation>
    <scope>NUCLEOTIDE SEQUENCE [LARGE SCALE GENOMIC DNA]</scope>
    <source>
        <strain evidence="3 4">213E</strain>
    </source>
</reference>
<keyword evidence="4" id="KW-1185">Reference proteome</keyword>
<accession>A0A7K3LW00</accession>
<feature type="domain" description="UspA" evidence="2">
    <location>
        <begin position="6"/>
        <end position="140"/>
    </location>
</feature>
<evidence type="ECO:0000313" key="3">
    <source>
        <dbReference type="EMBL" id="NDK92399.1"/>
    </source>
</evidence>
<dbReference type="SUPFAM" id="SSF52402">
    <property type="entry name" value="Adenine nucleotide alpha hydrolases-like"/>
    <property type="match status" value="2"/>
</dbReference>
<dbReference type="EMBL" id="JAADZU010000119">
    <property type="protein sequence ID" value="NDK92399.1"/>
    <property type="molecule type" value="Genomic_DNA"/>
</dbReference>
<feature type="domain" description="UspA" evidence="2">
    <location>
        <begin position="151"/>
        <end position="290"/>
    </location>
</feature>
<gene>
    <name evidence="3" type="ORF">GYA93_22980</name>
</gene>
<dbReference type="Gene3D" id="3.40.50.620">
    <property type="entry name" value="HUPs"/>
    <property type="match status" value="2"/>
</dbReference>
<evidence type="ECO:0000256" key="1">
    <source>
        <dbReference type="ARBA" id="ARBA00008791"/>
    </source>
</evidence>
<dbReference type="AlphaFoldDB" id="A0A7K3LW00"/>
<evidence type="ECO:0000313" key="4">
    <source>
        <dbReference type="Proteomes" id="UP000466307"/>
    </source>
</evidence>